<dbReference type="Pfam" id="PF00076">
    <property type="entry name" value="RRM_1"/>
    <property type="match status" value="1"/>
</dbReference>
<dbReference type="CDD" id="cd00590">
    <property type="entry name" value="RRM_SF"/>
    <property type="match status" value="1"/>
</dbReference>
<gene>
    <name evidence="3" type="ORF">LCGC14_2594150</name>
</gene>
<dbReference type="InterPro" id="IPR035979">
    <property type="entry name" value="RBD_domain_sf"/>
</dbReference>
<dbReference type="SUPFAM" id="SSF54928">
    <property type="entry name" value="RNA-binding domain, RBD"/>
    <property type="match status" value="1"/>
</dbReference>
<dbReference type="PROSITE" id="PS50102">
    <property type="entry name" value="RRM"/>
    <property type="match status" value="1"/>
</dbReference>
<evidence type="ECO:0000259" key="2">
    <source>
        <dbReference type="PROSITE" id="PS50102"/>
    </source>
</evidence>
<accession>A0A0F9AYL6</accession>
<dbReference type="Gene3D" id="3.30.70.330">
    <property type="match status" value="1"/>
</dbReference>
<dbReference type="EMBL" id="LAZR01043628">
    <property type="protein sequence ID" value="KKL06627.1"/>
    <property type="molecule type" value="Genomic_DNA"/>
</dbReference>
<feature type="domain" description="RRM" evidence="2">
    <location>
        <begin position="2"/>
        <end position="80"/>
    </location>
</feature>
<comment type="caution">
    <text evidence="3">The sequence shown here is derived from an EMBL/GenBank/DDBJ whole genome shotgun (WGS) entry which is preliminary data.</text>
</comment>
<keyword evidence="1" id="KW-0694">RNA-binding</keyword>
<dbReference type="InterPro" id="IPR000504">
    <property type="entry name" value="RRM_dom"/>
</dbReference>
<reference evidence="3" key="1">
    <citation type="journal article" date="2015" name="Nature">
        <title>Complex archaea that bridge the gap between prokaryotes and eukaryotes.</title>
        <authorList>
            <person name="Spang A."/>
            <person name="Saw J.H."/>
            <person name="Jorgensen S.L."/>
            <person name="Zaremba-Niedzwiedzka K."/>
            <person name="Martijn J."/>
            <person name="Lind A.E."/>
            <person name="van Eijk R."/>
            <person name="Schleper C."/>
            <person name="Guy L."/>
            <person name="Ettema T.J."/>
        </authorList>
    </citation>
    <scope>NUCLEOTIDE SEQUENCE</scope>
</reference>
<dbReference type="PANTHER" id="PTHR48027">
    <property type="entry name" value="HETEROGENEOUS NUCLEAR RIBONUCLEOPROTEIN 87F-RELATED"/>
    <property type="match status" value="1"/>
</dbReference>
<evidence type="ECO:0000256" key="1">
    <source>
        <dbReference type="ARBA" id="ARBA00022884"/>
    </source>
</evidence>
<dbReference type="SMART" id="SM00360">
    <property type="entry name" value="RRM"/>
    <property type="match status" value="1"/>
</dbReference>
<protein>
    <recommendedName>
        <fullName evidence="2">RRM domain-containing protein</fullName>
    </recommendedName>
</protein>
<proteinExistence type="predicted"/>
<dbReference type="InterPro" id="IPR012677">
    <property type="entry name" value="Nucleotide-bd_a/b_plait_sf"/>
</dbReference>
<dbReference type="GO" id="GO:0003723">
    <property type="term" value="F:RNA binding"/>
    <property type="evidence" value="ECO:0007669"/>
    <property type="project" value="UniProtKB-KW"/>
</dbReference>
<sequence length="96" mass="10699">MSTIYIGNLSSEITEASLRKKFEKFGKVNEVDVAIDSVSKNKLGFGFVQMPGVNQAKEAVEALHHSKIKGRTVIVCLTTARQERRKTVTHKEMAHV</sequence>
<organism evidence="3">
    <name type="scientific">marine sediment metagenome</name>
    <dbReference type="NCBI Taxonomy" id="412755"/>
    <lineage>
        <taxon>unclassified sequences</taxon>
        <taxon>metagenomes</taxon>
        <taxon>ecological metagenomes</taxon>
    </lineage>
</organism>
<evidence type="ECO:0000313" key="3">
    <source>
        <dbReference type="EMBL" id="KKL06627.1"/>
    </source>
</evidence>
<dbReference type="InterPro" id="IPR052462">
    <property type="entry name" value="SLIRP/GR-RBP-like"/>
</dbReference>
<dbReference type="AlphaFoldDB" id="A0A0F9AYL6"/>
<name>A0A0F9AYL6_9ZZZZ</name>